<dbReference type="RefSeq" id="WP_013506789.1">
    <property type="nucleotide sequence ID" value="NC_014836.1"/>
</dbReference>
<dbReference type="InterPro" id="IPR027417">
    <property type="entry name" value="P-loop_NTPase"/>
</dbReference>
<dbReference type="PANTHER" id="PTHR42794">
    <property type="entry name" value="HEMIN IMPORT ATP-BINDING PROTEIN HMUV"/>
    <property type="match status" value="1"/>
</dbReference>
<dbReference type="InterPro" id="IPR003439">
    <property type="entry name" value="ABC_transporter-like_ATP-bd"/>
</dbReference>
<dbReference type="Pfam" id="PF00005">
    <property type="entry name" value="ABC_tran"/>
    <property type="match status" value="1"/>
</dbReference>
<dbReference type="InParanoid" id="E6W3N0"/>
<evidence type="ECO:0000259" key="4">
    <source>
        <dbReference type="Pfam" id="PF00005"/>
    </source>
</evidence>
<evidence type="ECO:0000256" key="1">
    <source>
        <dbReference type="ARBA" id="ARBA00022448"/>
    </source>
</evidence>
<evidence type="ECO:0000256" key="3">
    <source>
        <dbReference type="ARBA" id="ARBA00037066"/>
    </source>
</evidence>
<evidence type="ECO:0000256" key="2">
    <source>
        <dbReference type="ARBA" id="ARBA00022967"/>
    </source>
</evidence>
<sequence>MHSLFPPGGTESAVTHLPRCPLCHHACSRALRHLGQISGGEFQKVQITRAIVQEPQVLVLDEPSNNLDMTNQHNTMHLVEELVHSRGICTIMTMHDINLAIHYSDRFLFLSRGRVLAYGGLEVITEELIQQVYGYRV</sequence>
<accession>E6W3N0</accession>
<keyword evidence="2" id="KW-1278">Translocase</keyword>
<dbReference type="AlphaFoldDB" id="E6W3N0"/>
<organism evidence="5 6">
    <name type="scientific">Desulfurispirillum indicum (strain ATCC BAA-1389 / DSM 22839 / S5)</name>
    <dbReference type="NCBI Taxonomy" id="653733"/>
    <lineage>
        <taxon>Bacteria</taxon>
        <taxon>Pseudomonadati</taxon>
        <taxon>Chrysiogenota</taxon>
        <taxon>Chrysiogenia</taxon>
        <taxon>Chrysiogenales</taxon>
        <taxon>Chrysiogenaceae</taxon>
        <taxon>Desulfurispirillum</taxon>
    </lineage>
</organism>
<name>E6W3N0_DESIS</name>
<dbReference type="PANTHER" id="PTHR42794:SF1">
    <property type="entry name" value="HEMIN IMPORT ATP-BINDING PROTEIN HMUV"/>
    <property type="match status" value="1"/>
</dbReference>
<gene>
    <name evidence="5" type="ordered locus">Selin_2191</name>
</gene>
<feature type="domain" description="ABC transporter" evidence="4">
    <location>
        <begin position="30"/>
        <end position="65"/>
    </location>
</feature>
<protein>
    <submittedName>
        <fullName evidence="5">ABC transporter related protein</fullName>
    </submittedName>
</protein>
<dbReference type="Gene3D" id="3.40.50.300">
    <property type="entry name" value="P-loop containing nucleotide triphosphate hydrolases"/>
    <property type="match status" value="1"/>
</dbReference>
<dbReference type="GO" id="GO:0005524">
    <property type="term" value="F:ATP binding"/>
    <property type="evidence" value="ECO:0007669"/>
    <property type="project" value="InterPro"/>
</dbReference>
<comment type="function">
    <text evidence="3">Part of the ABC transporter complex HmuTUV involved in hemin import. Responsible for energy coupling to the transport system.</text>
</comment>
<dbReference type="STRING" id="653733.Selin_2191"/>
<dbReference type="SUPFAM" id="SSF52540">
    <property type="entry name" value="P-loop containing nucleoside triphosphate hydrolases"/>
    <property type="match status" value="1"/>
</dbReference>
<keyword evidence="1" id="KW-0813">Transport</keyword>
<dbReference type="KEGG" id="din:Selin_2191"/>
<dbReference type="eggNOG" id="COG1120">
    <property type="taxonomic scope" value="Bacteria"/>
</dbReference>
<proteinExistence type="predicted"/>
<dbReference type="Proteomes" id="UP000002572">
    <property type="component" value="Chromosome"/>
</dbReference>
<dbReference type="HOGENOM" id="CLU_1861962_0_0_0"/>
<reference evidence="5 6" key="1">
    <citation type="submission" date="2010-12" db="EMBL/GenBank/DDBJ databases">
        <title>Complete sequence of Desulfurispirillum indicum S5.</title>
        <authorList>
            <consortium name="US DOE Joint Genome Institute"/>
            <person name="Lucas S."/>
            <person name="Copeland A."/>
            <person name="Lapidus A."/>
            <person name="Cheng J.-F."/>
            <person name="Goodwin L."/>
            <person name="Pitluck S."/>
            <person name="Chertkov O."/>
            <person name="Held B."/>
            <person name="Detter J.C."/>
            <person name="Han C."/>
            <person name="Tapia R."/>
            <person name="Land M."/>
            <person name="Hauser L."/>
            <person name="Kyrpides N."/>
            <person name="Ivanova N."/>
            <person name="Mikhailova N."/>
            <person name="Haggblom M."/>
            <person name="Rauschenbach I."/>
            <person name="Bini E."/>
            <person name="Woyke T."/>
        </authorList>
    </citation>
    <scope>NUCLEOTIDE SEQUENCE [LARGE SCALE GENOMIC DNA]</scope>
    <source>
        <strain evidence="6">ATCC BAA-1389 / DSM 22839 / S5</strain>
    </source>
</reference>
<evidence type="ECO:0000313" key="6">
    <source>
        <dbReference type="Proteomes" id="UP000002572"/>
    </source>
</evidence>
<evidence type="ECO:0000313" key="5">
    <source>
        <dbReference type="EMBL" id="ADU66911.1"/>
    </source>
</evidence>
<keyword evidence="6" id="KW-1185">Reference proteome</keyword>
<dbReference type="GO" id="GO:0016887">
    <property type="term" value="F:ATP hydrolysis activity"/>
    <property type="evidence" value="ECO:0007669"/>
    <property type="project" value="InterPro"/>
</dbReference>
<dbReference type="EMBL" id="CP002432">
    <property type="protein sequence ID" value="ADU66911.1"/>
    <property type="molecule type" value="Genomic_DNA"/>
</dbReference>